<dbReference type="EMBL" id="KU707476">
    <property type="protein sequence ID" value="AMO66536.1"/>
    <property type="molecule type" value="Genomic_DNA"/>
</dbReference>
<dbReference type="Gene3D" id="1.20.120.1200">
    <property type="entry name" value="NADH-ubiquinone/plastoquinone oxidoreductase chain 6, subunit NuoJ"/>
    <property type="match status" value="1"/>
</dbReference>
<keyword evidence="1" id="KW-1278">Translocase</keyword>
<dbReference type="InterPro" id="IPR042106">
    <property type="entry name" value="Nuo/plastoQ_OxRdtase_6_NuoJ"/>
</dbReference>
<comment type="catalytic activity">
    <reaction evidence="1">
        <text>a ubiquinone + NADH + 5 H(+)(in) = a ubiquinol + NAD(+) + 4 H(+)(out)</text>
        <dbReference type="Rhea" id="RHEA:29091"/>
        <dbReference type="Rhea" id="RHEA-COMP:9565"/>
        <dbReference type="Rhea" id="RHEA-COMP:9566"/>
        <dbReference type="ChEBI" id="CHEBI:15378"/>
        <dbReference type="ChEBI" id="CHEBI:16389"/>
        <dbReference type="ChEBI" id="CHEBI:17976"/>
        <dbReference type="ChEBI" id="CHEBI:57540"/>
        <dbReference type="ChEBI" id="CHEBI:57945"/>
        <dbReference type="EC" id="7.1.1.2"/>
    </reaction>
</comment>
<dbReference type="PANTHER" id="PTHR33269:SF17">
    <property type="entry name" value="NADH-UBIQUINONE OXIDOREDUCTASE CHAIN 6"/>
    <property type="match status" value="1"/>
</dbReference>
<keyword evidence="1" id="KW-0812">Transmembrane</keyword>
<dbReference type="Pfam" id="PF00499">
    <property type="entry name" value="Oxidored_q3"/>
    <property type="match status" value="1"/>
</dbReference>
<dbReference type="InterPro" id="IPR001457">
    <property type="entry name" value="NADH_UbQ/plastoQ_OxRdtase_su6"/>
</dbReference>
<dbReference type="RefSeq" id="YP_009240564.1">
    <property type="nucleotide sequence ID" value="NC_029745.1"/>
</dbReference>
<feature type="transmembrane region" description="Helical" evidence="1">
    <location>
        <begin position="43"/>
        <end position="63"/>
    </location>
</feature>
<evidence type="ECO:0000256" key="1">
    <source>
        <dbReference type="RuleBase" id="RU004430"/>
    </source>
</evidence>
<keyword evidence="1" id="KW-0249">Electron transport</keyword>
<reference evidence="2" key="1">
    <citation type="journal article" date="2016" name="Genome Announc.">
        <title>Complete Mitochondrial Genome Sequence of the Pezizomycete Pyronema confluens.</title>
        <authorList>
            <person name="Nowrousian M."/>
        </authorList>
    </citation>
    <scope>NUCLEOTIDE SEQUENCE</scope>
    <source>
        <strain evidence="2">CBS 100304</strain>
    </source>
</reference>
<dbReference type="EC" id="7.1.1.2" evidence="1"/>
<dbReference type="AlphaFoldDB" id="A0A140IMX8"/>
<dbReference type="PANTHER" id="PTHR33269">
    <property type="entry name" value="NADH-UBIQUINONE OXIDOREDUCTASE CHAIN 6"/>
    <property type="match status" value="1"/>
</dbReference>
<keyword evidence="1" id="KW-0472">Membrane</keyword>
<keyword evidence="1" id="KW-0813">Transport</keyword>
<geneLocation type="mitochondrion" evidence="2"/>
<accession>A0A140IMX8</accession>
<protein>
    <recommendedName>
        <fullName evidence="1">NADH-ubiquinone oxidoreductase chain 6</fullName>
        <ecNumber evidence="1">7.1.1.2</ecNumber>
    </recommendedName>
</protein>
<keyword evidence="1 2" id="KW-0496">Mitochondrion</keyword>
<feature type="transmembrane region" description="Helical" evidence="1">
    <location>
        <begin position="69"/>
        <end position="90"/>
    </location>
</feature>
<proteinExistence type="inferred from homology"/>
<sequence length="217" mass="23575">MNMNLYILSCDLINGLYPIVLDVLFVIAIFSGVLVITTKNPIVSVLFLISLFLVIAVYLILLGMHFIGLAYLLVYIGAIAILFLFTIMLINIRVSDLVSYTNNSLPLALLFSMTLYYALSTEGGSHTLGVLDESQSRFKGTGSELNIDLSSSYKWDGVLVNSSHISSLGNVMYSSHSIWLIITGYILLVAMVGTIVISLGSGEKTTIGGLTTKGFKK</sequence>
<dbReference type="GeneID" id="27074512"/>
<feature type="transmembrane region" description="Helical" evidence="1">
    <location>
        <begin position="15"/>
        <end position="36"/>
    </location>
</feature>
<feature type="transmembrane region" description="Helical" evidence="1">
    <location>
        <begin position="97"/>
        <end position="119"/>
    </location>
</feature>
<comment type="similarity">
    <text evidence="1">Belongs to the complex I subunit 6 family.</text>
</comment>
<comment type="subcellular location">
    <subcellularLocation>
        <location evidence="1">Mitochondrion membrane</location>
        <topology evidence="1">Multi-pass membrane protein</topology>
    </subcellularLocation>
</comment>
<keyword evidence="1 2" id="KW-0830">Ubiquinone</keyword>
<organism evidence="2">
    <name type="scientific">Pyronema omphalodes</name>
    <dbReference type="NCBI Taxonomy" id="337075"/>
    <lineage>
        <taxon>Eukaryota</taxon>
        <taxon>Fungi</taxon>
        <taxon>Dikarya</taxon>
        <taxon>Ascomycota</taxon>
        <taxon>Pezizomycotina</taxon>
        <taxon>Pezizomycetes</taxon>
        <taxon>Pezizales</taxon>
        <taxon>Pyronemataceae</taxon>
        <taxon>Pyronema</taxon>
    </lineage>
</organism>
<comment type="function">
    <text evidence="1">Core subunit of the mitochondrial membrane respiratory chain NADH dehydrogenase (Complex I) which catalyzes electron transfer from NADH through the respiratory chain, using ubiquinone as an electron acceptor. Essential for the catalytic activity and assembly of complex I.</text>
</comment>
<keyword evidence="1" id="KW-0520">NAD</keyword>
<dbReference type="GO" id="GO:0031966">
    <property type="term" value="C:mitochondrial membrane"/>
    <property type="evidence" value="ECO:0007669"/>
    <property type="project" value="UniProtKB-SubCell"/>
</dbReference>
<gene>
    <name evidence="2" type="primary">nad6</name>
    <name evidence="2" type="ORF">AWR43_049</name>
</gene>
<name>A0A140IMX8_9PEZI</name>
<keyword evidence="1" id="KW-0679">Respiratory chain</keyword>
<keyword evidence="1" id="KW-1133">Transmembrane helix</keyword>
<evidence type="ECO:0000313" key="2">
    <source>
        <dbReference type="EMBL" id="AMO66536.1"/>
    </source>
</evidence>
<feature type="transmembrane region" description="Helical" evidence="1">
    <location>
        <begin position="178"/>
        <end position="199"/>
    </location>
</feature>
<dbReference type="GO" id="GO:0008137">
    <property type="term" value="F:NADH dehydrogenase (ubiquinone) activity"/>
    <property type="evidence" value="ECO:0007669"/>
    <property type="project" value="UniProtKB-UniRule"/>
</dbReference>